<keyword evidence="4" id="KW-0539">Nucleus</keyword>
<keyword evidence="3" id="KW-0677">Repeat</keyword>
<dbReference type="FunFam" id="2.130.10.10:FF:000092">
    <property type="entry name" value="notchless protein homolog"/>
    <property type="match status" value="1"/>
</dbReference>
<feature type="repeat" description="WD" evidence="9">
    <location>
        <begin position="402"/>
        <end position="443"/>
    </location>
</feature>
<evidence type="ECO:0000256" key="3">
    <source>
        <dbReference type="ARBA" id="ARBA00022737"/>
    </source>
</evidence>
<dbReference type="PRINTS" id="PR00320">
    <property type="entry name" value="GPROTEINBRPT"/>
</dbReference>
<dbReference type="EMBL" id="MCBS01020678">
    <property type="protein sequence ID" value="RKF78958.1"/>
    <property type="molecule type" value="Genomic_DNA"/>
</dbReference>
<dbReference type="Gene3D" id="2.130.10.10">
    <property type="entry name" value="YVTN repeat-like/Quinoprotein amine dehydrogenase"/>
    <property type="match status" value="1"/>
</dbReference>
<dbReference type="PANTHER" id="PTHR19848:SF0">
    <property type="entry name" value="NOTCHLESS PROTEIN HOMOLOG 1"/>
    <property type="match status" value="1"/>
</dbReference>
<evidence type="ECO:0000256" key="4">
    <source>
        <dbReference type="ARBA" id="ARBA00023242"/>
    </source>
</evidence>
<feature type="repeat" description="WD" evidence="9">
    <location>
        <begin position="231"/>
        <end position="278"/>
    </location>
</feature>
<dbReference type="PANTHER" id="PTHR19848">
    <property type="entry name" value="WD40 REPEAT PROTEIN"/>
    <property type="match status" value="1"/>
</dbReference>
<feature type="repeat" description="WD" evidence="9">
    <location>
        <begin position="279"/>
        <end position="319"/>
    </location>
</feature>
<comment type="similarity">
    <text evidence="5">Belongs to the NLE1/RSA4 family.</text>
</comment>
<feature type="repeat" description="WD" evidence="9">
    <location>
        <begin position="444"/>
        <end position="485"/>
    </location>
</feature>
<dbReference type="InterPro" id="IPR019775">
    <property type="entry name" value="WD40_repeat_CS"/>
</dbReference>
<dbReference type="InterPro" id="IPR015943">
    <property type="entry name" value="WD40/YVTN_repeat-like_dom_sf"/>
</dbReference>
<dbReference type="Pfam" id="PF08154">
    <property type="entry name" value="NLE"/>
    <property type="match status" value="1"/>
</dbReference>
<dbReference type="Pfam" id="PF00400">
    <property type="entry name" value="WD40"/>
    <property type="match status" value="7"/>
</dbReference>
<dbReference type="InterPro" id="IPR001680">
    <property type="entry name" value="WD40_rpt"/>
</dbReference>
<dbReference type="InterPro" id="IPR020472">
    <property type="entry name" value="WD40_PAC1"/>
</dbReference>
<dbReference type="AlphaFoldDB" id="A0A420IWR1"/>
<evidence type="ECO:0000256" key="10">
    <source>
        <dbReference type="SAM" id="MobiDB-lite"/>
    </source>
</evidence>
<evidence type="ECO:0000313" key="13">
    <source>
        <dbReference type="Proteomes" id="UP000285326"/>
    </source>
</evidence>
<dbReference type="PROSITE" id="PS00678">
    <property type="entry name" value="WD_REPEATS_1"/>
    <property type="match status" value="1"/>
</dbReference>
<evidence type="ECO:0000313" key="12">
    <source>
        <dbReference type="EMBL" id="RKF78958.1"/>
    </source>
</evidence>
<evidence type="ECO:0000256" key="1">
    <source>
        <dbReference type="ARBA" id="ARBA00004604"/>
    </source>
</evidence>
<dbReference type="PROSITE" id="PS50294">
    <property type="entry name" value="WD_REPEATS_REGION"/>
    <property type="match status" value="7"/>
</dbReference>
<name>A0A420IWR1_9PEZI</name>
<keyword evidence="2 9" id="KW-0853">WD repeat</keyword>
<evidence type="ECO:0000256" key="7">
    <source>
        <dbReference type="ARBA" id="ARBA00077034"/>
    </source>
</evidence>
<evidence type="ECO:0000256" key="6">
    <source>
        <dbReference type="ARBA" id="ARBA00068030"/>
    </source>
</evidence>
<evidence type="ECO:0000256" key="9">
    <source>
        <dbReference type="PROSITE-ProRule" id="PRU00221"/>
    </source>
</evidence>
<dbReference type="Proteomes" id="UP000285326">
    <property type="component" value="Unassembled WGS sequence"/>
</dbReference>
<comment type="caution">
    <text evidence="12">The sequence shown here is derived from an EMBL/GenBank/DDBJ whole genome shotgun (WGS) entry which is preliminary data.</text>
</comment>
<feature type="repeat" description="WD" evidence="9">
    <location>
        <begin position="145"/>
        <end position="187"/>
    </location>
</feature>
<comment type="subcellular location">
    <subcellularLocation>
        <location evidence="1">Nucleus</location>
        <location evidence="1">Nucleolus</location>
    </subcellularLocation>
</comment>
<dbReference type="GO" id="GO:0000027">
    <property type="term" value="P:ribosomal large subunit assembly"/>
    <property type="evidence" value="ECO:0007669"/>
    <property type="project" value="TreeGrafter"/>
</dbReference>
<evidence type="ECO:0000256" key="2">
    <source>
        <dbReference type="ARBA" id="ARBA00022574"/>
    </source>
</evidence>
<dbReference type="InterPro" id="IPR001632">
    <property type="entry name" value="WD40_G-protein_beta-like"/>
</dbReference>
<protein>
    <recommendedName>
        <fullName evidence="6">Ribosome assembly protein 4</fullName>
    </recommendedName>
    <alternativeName>
        <fullName evidence="8">Notchless protein homolog 1</fullName>
    </alternativeName>
    <alternativeName>
        <fullName evidence="7">Ribosome biogenesis factor RSA4</fullName>
    </alternativeName>
</protein>
<feature type="domain" description="NLE" evidence="11">
    <location>
        <begin position="37"/>
        <end position="88"/>
    </location>
</feature>
<dbReference type="GO" id="GO:0005730">
    <property type="term" value="C:nucleolus"/>
    <property type="evidence" value="ECO:0007669"/>
    <property type="project" value="UniProtKB-SubCell"/>
</dbReference>
<feature type="region of interest" description="Disordered" evidence="10">
    <location>
        <begin position="1"/>
        <end position="29"/>
    </location>
</feature>
<accession>A0A420IWR1</accession>
<proteinExistence type="inferred from homology"/>
<evidence type="ECO:0000256" key="8">
    <source>
        <dbReference type="ARBA" id="ARBA00080836"/>
    </source>
</evidence>
<feature type="compositionally biased region" description="Basic and acidic residues" evidence="10">
    <location>
        <begin position="12"/>
        <end position="29"/>
    </location>
</feature>
<gene>
    <name evidence="12" type="ORF">GcM1_206016</name>
</gene>
<dbReference type="InterPro" id="IPR036322">
    <property type="entry name" value="WD40_repeat_dom_sf"/>
</dbReference>
<dbReference type="SMART" id="SM00320">
    <property type="entry name" value="WD40"/>
    <property type="match status" value="8"/>
</dbReference>
<dbReference type="SUPFAM" id="SSF50978">
    <property type="entry name" value="WD40 repeat-like"/>
    <property type="match status" value="1"/>
</dbReference>
<evidence type="ECO:0000259" key="11">
    <source>
        <dbReference type="Pfam" id="PF08154"/>
    </source>
</evidence>
<sequence length="519" mass="57189">MATVIPPPSKRQRNELSERAREQQNVEDIPKNAGSLRIQFFDETTGLPIGAQTQVPVADANPKNLELLLNSLLKNDPSEHIPYRFTISIKAKSSAKDETSVAYPTNIWKTLINPGLISTEETQSISAAPQAVFKVQAVSRCASAISGHTEAILATQFSPASSSRMISGSGDNTARIWDCDTGTPVFTLKGHTSWVLAVSWSPDNLRVATGSMDNTVRIWDPNTGKQVGNVMKGHTKWVTSLSWEPYHLQKEGKPRLASASKDTTVRIWSTNQQKIDFVLSGHKESVSCVNWGGTGYIYSGSHDKTIKVWNSHDGTLAHTLNSHAHWVNHLALSTDFVNRTAFFDHTRNIPDSDAAKLAKSKTRFLTAATVQGEIVERLVSASDDFTMYLWELSKGDKPIARMVGHQKQVNHVTFSPDGLLVASSGFDNHTKVWNGRDGKFINTLRGHVAPVYQCAFSPDSRLLVTGSKDTTLKVWDMSTHKLSVDLPGHQDEVYAVDWSPDGQKVGSGGKDKAVRIWRH</sequence>
<reference evidence="12 13" key="1">
    <citation type="journal article" date="2018" name="BMC Genomics">
        <title>Comparative genome analyses reveal sequence features reflecting distinct modes of host-adaptation between dicot and monocot powdery mildew.</title>
        <authorList>
            <person name="Wu Y."/>
            <person name="Ma X."/>
            <person name="Pan Z."/>
            <person name="Kale S.D."/>
            <person name="Song Y."/>
            <person name="King H."/>
            <person name="Zhang Q."/>
            <person name="Presley C."/>
            <person name="Deng X."/>
            <person name="Wei C.I."/>
            <person name="Xiao S."/>
        </authorList>
    </citation>
    <scope>NUCLEOTIDE SEQUENCE [LARGE SCALE GENOMIC DNA]</scope>
    <source>
        <strain evidence="12">UMSG1</strain>
    </source>
</reference>
<feature type="repeat" description="WD" evidence="9">
    <location>
        <begin position="486"/>
        <end position="519"/>
    </location>
</feature>
<dbReference type="PROSITE" id="PS50082">
    <property type="entry name" value="WD_REPEATS_2"/>
    <property type="match status" value="7"/>
</dbReference>
<dbReference type="PRINTS" id="PR00319">
    <property type="entry name" value="GPROTEINB"/>
</dbReference>
<dbReference type="CDD" id="cd00200">
    <property type="entry name" value="WD40"/>
    <property type="match status" value="1"/>
</dbReference>
<feature type="repeat" description="WD" evidence="9">
    <location>
        <begin position="188"/>
        <end position="229"/>
    </location>
</feature>
<evidence type="ECO:0000256" key="5">
    <source>
        <dbReference type="ARBA" id="ARBA00061016"/>
    </source>
</evidence>
<organism evidence="12 13">
    <name type="scientific">Golovinomyces cichoracearum</name>
    <dbReference type="NCBI Taxonomy" id="62708"/>
    <lineage>
        <taxon>Eukaryota</taxon>
        <taxon>Fungi</taxon>
        <taxon>Dikarya</taxon>
        <taxon>Ascomycota</taxon>
        <taxon>Pezizomycotina</taxon>
        <taxon>Leotiomycetes</taxon>
        <taxon>Erysiphales</taxon>
        <taxon>Erysiphaceae</taxon>
        <taxon>Golovinomyces</taxon>
    </lineage>
</organism>
<dbReference type="InterPro" id="IPR012972">
    <property type="entry name" value="NLE"/>
</dbReference>